<dbReference type="Proteomes" id="UP000003953">
    <property type="component" value="Unassembled WGS sequence"/>
</dbReference>
<name>C5F0C4_9HELI</name>
<dbReference type="EMBL" id="DS990443">
    <property type="protein sequence ID" value="EEQ63718.1"/>
    <property type="molecule type" value="Genomic_DNA"/>
</dbReference>
<protein>
    <submittedName>
        <fullName evidence="1">Uncharacterized protein</fullName>
    </submittedName>
</protein>
<dbReference type="HOGENOM" id="CLU_1419739_0_0_7"/>
<accession>C5F0C4</accession>
<sequence>MKNTGKLIIYIGDNYSTQEAIDKVREKMKVRGMDIKPELGKLLRYLHIPPYMTEDLISIRCPEAYKTPQEQIQWARELVKIVNMGYTIYLATMSDYIVRELSNCIMLNNLDSLEGLEHYGYENCHKLDSNKVEAYEVDCYNKNPTYIPYKVTSKQGIFATFFDEAIDKQNESQGEIFEKMNKQDKGFLDIY</sequence>
<dbReference type="AlphaFoldDB" id="C5F0C4"/>
<keyword evidence="2" id="KW-1185">Reference proteome</keyword>
<gene>
    <name evidence="1" type="ORF">HPMG_01175</name>
</gene>
<proteinExistence type="predicted"/>
<reference evidence="2" key="1">
    <citation type="journal article" date="2014" name="Genome Announc.">
        <title>Draft genome sequences of six enterohepatic helicobacter species isolated from humans and one from rhesus macaques.</title>
        <authorList>
            <person name="Shen Z."/>
            <person name="Sheh A."/>
            <person name="Young S.K."/>
            <person name="Abouelliel A."/>
            <person name="Ward D.V."/>
            <person name="Earl A.M."/>
            <person name="Fox J.G."/>
        </authorList>
    </citation>
    <scope>NUCLEOTIDE SEQUENCE [LARGE SCALE GENOMIC DNA]</scope>
    <source>
        <strain evidence="2">MIT 98-5489</strain>
    </source>
</reference>
<evidence type="ECO:0000313" key="1">
    <source>
        <dbReference type="EMBL" id="EEQ63718.1"/>
    </source>
</evidence>
<evidence type="ECO:0000313" key="2">
    <source>
        <dbReference type="Proteomes" id="UP000003953"/>
    </source>
</evidence>
<organism evidence="1 2">
    <name type="scientific">Helicobacter pullorum MIT 98-5489</name>
    <dbReference type="NCBI Taxonomy" id="537972"/>
    <lineage>
        <taxon>Bacteria</taxon>
        <taxon>Pseudomonadati</taxon>
        <taxon>Campylobacterota</taxon>
        <taxon>Epsilonproteobacteria</taxon>
        <taxon>Campylobacterales</taxon>
        <taxon>Helicobacteraceae</taxon>
        <taxon>Helicobacter</taxon>
    </lineage>
</organism>
<dbReference type="RefSeq" id="WP_005022202.1">
    <property type="nucleotide sequence ID" value="NZ_DS990443.1"/>
</dbReference>